<comment type="similarity">
    <text evidence="1">Belongs to the ABC transporter superfamily. Ycf16 family.</text>
</comment>
<protein>
    <submittedName>
        <fullName evidence="4">ABC transporter ATP-binding protein</fullName>
    </submittedName>
</protein>
<dbReference type="CDD" id="cd03217">
    <property type="entry name" value="ABC_FeS_Assembly"/>
    <property type="match status" value="1"/>
</dbReference>
<dbReference type="AlphaFoldDB" id="A0A7U9XWL8"/>
<dbReference type="SUPFAM" id="SSF52540">
    <property type="entry name" value="P-loop containing nucleoside triphosphate hydrolases"/>
    <property type="match status" value="1"/>
</dbReference>
<dbReference type="EMBL" id="AP024412">
    <property type="protein sequence ID" value="BCR36579.1"/>
    <property type="molecule type" value="Genomic_DNA"/>
</dbReference>
<dbReference type="SMART" id="SM00382">
    <property type="entry name" value="AAA"/>
    <property type="match status" value="1"/>
</dbReference>
<dbReference type="InterPro" id="IPR003439">
    <property type="entry name" value="ABC_transporter-like_ATP-bd"/>
</dbReference>
<accession>A0A7U9XWL8</accession>
<dbReference type="PANTHER" id="PTHR43204">
    <property type="entry name" value="ABC TRANSPORTER I FAMILY MEMBER 6, CHLOROPLASTIC"/>
    <property type="match status" value="1"/>
</dbReference>
<dbReference type="InterPro" id="IPR003593">
    <property type="entry name" value="AAA+_ATPase"/>
</dbReference>
<dbReference type="RefSeq" id="WP_176239226.1">
    <property type="nucleotide sequence ID" value="NZ_AP024412.1"/>
</dbReference>
<dbReference type="InterPro" id="IPR027417">
    <property type="entry name" value="P-loop_NTPase"/>
</dbReference>
<evidence type="ECO:0000256" key="2">
    <source>
        <dbReference type="ARBA" id="ARBA00022741"/>
    </source>
</evidence>
<proteinExistence type="inferred from homology"/>
<dbReference type="Pfam" id="PF00005">
    <property type="entry name" value="ABC_tran"/>
    <property type="match status" value="1"/>
</dbReference>
<gene>
    <name evidence="4" type="primary">sufC</name>
    <name evidence="4" type="ORF">MPAN_014720</name>
</gene>
<dbReference type="NCBIfam" id="TIGR01978">
    <property type="entry name" value="sufC"/>
    <property type="match status" value="1"/>
</dbReference>
<evidence type="ECO:0000256" key="1">
    <source>
        <dbReference type="ARBA" id="ARBA00006216"/>
    </source>
</evidence>
<name>A0A7U9XWL8_9MOLU</name>
<dbReference type="PANTHER" id="PTHR43204:SF1">
    <property type="entry name" value="ABC TRANSPORTER I FAMILY MEMBER 6, CHLOROPLASTIC"/>
    <property type="match status" value="1"/>
</dbReference>
<keyword evidence="5" id="KW-1185">Reference proteome</keyword>
<dbReference type="PROSITE" id="PS50893">
    <property type="entry name" value="ABC_TRANSPORTER_2"/>
    <property type="match status" value="1"/>
</dbReference>
<organism evidence="4 5">
    <name type="scientific">Mariniplasma anaerobium</name>
    <dbReference type="NCBI Taxonomy" id="2735436"/>
    <lineage>
        <taxon>Bacteria</taxon>
        <taxon>Bacillati</taxon>
        <taxon>Mycoplasmatota</taxon>
        <taxon>Mollicutes</taxon>
        <taxon>Acholeplasmatales</taxon>
        <taxon>Acholeplasmataceae</taxon>
        <taxon>Mariniplasma</taxon>
    </lineage>
</organism>
<keyword evidence="3 4" id="KW-0067">ATP-binding</keyword>
<dbReference type="GO" id="GO:0005524">
    <property type="term" value="F:ATP binding"/>
    <property type="evidence" value="ECO:0007669"/>
    <property type="project" value="UniProtKB-KW"/>
</dbReference>
<keyword evidence="2" id="KW-0547">Nucleotide-binding</keyword>
<reference evidence="4" key="1">
    <citation type="submission" date="2021-01" db="EMBL/GenBank/DDBJ databases">
        <title>Draft genome sequence of Acholeplasmataceae bacterium strain Mahy22.</title>
        <authorList>
            <person name="Watanabe M."/>
            <person name="Kojima H."/>
            <person name="Fukui M."/>
        </authorList>
    </citation>
    <scope>NUCLEOTIDE SEQUENCE</scope>
    <source>
        <strain evidence="4">Mahy22</strain>
    </source>
</reference>
<evidence type="ECO:0000313" key="4">
    <source>
        <dbReference type="EMBL" id="BCR36579.1"/>
    </source>
</evidence>
<dbReference type="InterPro" id="IPR010230">
    <property type="entry name" value="FeS-cluster_ATPase_SufC"/>
</dbReference>
<sequence length="255" mass="28386">MAKLEIKNLHVEIEGKEILKGVNLTVNSGEVHAIMGPNGTGKSTLASALMGHPKYEITEGEAYLDDQNILEMEVDERARAGLFLAMQYPAEVPGVTNSDFMRQALKATSGKDVGLFEFALKYEKMVEELKMRPDLAHRYLNEGFSGGERKRNEILQLKVLKPKFAILDEIDSGLDVDALKIVGENVNDMVDENFGCILITHYQRILDHITPTNVHIMIDGKIVLSGGKELIGKIDTNGYEWITKELGIKITEEEA</sequence>
<dbReference type="Proteomes" id="UP000620133">
    <property type="component" value="Chromosome"/>
</dbReference>
<evidence type="ECO:0000256" key="3">
    <source>
        <dbReference type="ARBA" id="ARBA00022840"/>
    </source>
</evidence>
<dbReference type="GO" id="GO:0016887">
    <property type="term" value="F:ATP hydrolysis activity"/>
    <property type="evidence" value="ECO:0007669"/>
    <property type="project" value="InterPro"/>
</dbReference>
<evidence type="ECO:0000313" key="5">
    <source>
        <dbReference type="Proteomes" id="UP000620133"/>
    </source>
</evidence>
<dbReference type="KEGG" id="manr:MPAN_014720"/>
<dbReference type="Gene3D" id="3.40.50.300">
    <property type="entry name" value="P-loop containing nucleotide triphosphate hydrolases"/>
    <property type="match status" value="1"/>
</dbReference>